<evidence type="ECO:0000256" key="2">
    <source>
        <dbReference type="ARBA" id="ARBA00022645"/>
    </source>
</evidence>
<evidence type="ECO:0000313" key="10">
    <source>
        <dbReference type="Proteomes" id="UP001448207"/>
    </source>
</evidence>
<dbReference type="Gene3D" id="1.10.287.410">
    <property type="match status" value="1"/>
</dbReference>
<keyword evidence="8" id="KW-0472">Membrane</keyword>
<evidence type="ECO:0000313" key="9">
    <source>
        <dbReference type="EMBL" id="KAL0077961.1"/>
    </source>
</evidence>
<evidence type="ECO:0000256" key="6">
    <source>
        <dbReference type="ARBA" id="ARBA00023180"/>
    </source>
</evidence>
<evidence type="ECO:0000256" key="1">
    <source>
        <dbReference type="ARBA" id="ARBA00009431"/>
    </source>
</evidence>
<keyword evidence="6" id="KW-0325">Glycoprotein</keyword>
<proteinExistence type="inferred from homology"/>
<protein>
    <recommendedName>
        <fullName evidence="7">Carboxypeptidase</fullName>
        <ecNumber evidence="7">3.4.16.-</ecNumber>
    </recommendedName>
</protein>
<evidence type="ECO:0000256" key="3">
    <source>
        <dbReference type="ARBA" id="ARBA00022670"/>
    </source>
</evidence>
<name>A0ABR3AMB4_PHYBL</name>
<dbReference type="InterPro" id="IPR029058">
    <property type="entry name" value="AB_hydrolase_fold"/>
</dbReference>
<evidence type="ECO:0000256" key="7">
    <source>
        <dbReference type="RuleBase" id="RU361156"/>
    </source>
</evidence>
<dbReference type="SUPFAM" id="SSF53474">
    <property type="entry name" value="alpha/beta-Hydrolases"/>
    <property type="match status" value="1"/>
</dbReference>
<dbReference type="PRINTS" id="PR00724">
    <property type="entry name" value="CRBOXYPTASEC"/>
</dbReference>
<dbReference type="GO" id="GO:0016787">
    <property type="term" value="F:hydrolase activity"/>
    <property type="evidence" value="ECO:0007669"/>
    <property type="project" value="UniProtKB-KW"/>
</dbReference>
<dbReference type="InterPro" id="IPR001563">
    <property type="entry name" value="Peptidase_S10"/>
</dbReference>
<reference evidence="9 10" key="1">
    <citation type="submission" date="2024-04" db="EMBL/GenBank/DDBJ databases">
        <title>Symmetric and asymmetric DNA N6-adenine methylation regulates different biological responses in Mucorales.</title>
        <authorList>
            <consortium name="Lawrence Berkeley National Laboratory"/>
            <person name="Lax C."/>
            <person name="Mondo S.J."/>
            <person name="Osorio-Concepcion M."/>
            <person name="Muszewska A."/>
            <person name="Corrochano-Luque M."/>
            <person name="Gutierrez G."/>
            <person name="Riley R."/>
            <person name="Lipzen A."/>
            <person name="Guo J."/>
            <person name="Hundley H."/>
            <person name="Amirebrahimi M."/>
            <person name="Ng V."/>
            <person name="Lorenzo-Gutierrez D."/>
            <person name="Binder U."/>
            <person name="Yang J."/>
            <person name="Song Y."/>
            <person name="Canovas D."/>
            <person name="Navarro E."/>
            <person name="Freitag M."/>
            <person name="Gabaldon T."/>
            <person name="Grigoriev I.V."/>
            <person name="Corrochano L.M."/>
            <person name="Nicolas F.E."/>
            <person name="Garre V."/>
        </authorList>
    </citation>
    <scope>NUCLEOTIDE SEQUENCE [LARGE SCALE GENOMIC DNA]</scope>
    <source>
        <strain evidence="9 10">L51</strain>
    </source>
</reference>
<feature type="transmembrane region" description="Helical" evidence="8">
    <location>
        <begin position="7"/>
        <end position="26"/>
    </location>
</feature>
<keyword evidence="8" id="KW-0812">Transmembrane</keyword>
<comment type="caution">
    <text evidence="9">The sequence shown here is derived from an EMBL/GenBank/DDBJ whole genome shotgun (WGS) entry which is preliminary data.</text>
</comment>
<dbReference type="PANTHER" id="PTHR11802">
    <property type="entry name" value="SERINE PROTEASE FAMILY S10 SERINE CARBOXYPEPTIDASE"/>
    <property type="match status" value="1"/>
</dbReference>
<keyword evidence="8" id="KW-1133">Transmembrane helix</keyword>
<evidence type="ECO:0000256" key="8">
    <source>
        <dbReference type="SAM" id="Phobius"/>
    </source>
</evidence>
<keyword evidence="2 7" id="KW-0121">Carboxypeptidase</keyword>
<evidence type="ECO:0000256" key="5">
    <source>
        <dbReference type="ARBA" id="ARBA00022801"/>
    </source>
</evidence>
<dbReference type="Pfam" id="PF00450">
    <property type="entry name" value="Peptidase_S10"/>
    <property type="match status" value="1"/>
</dbReference>
<dbReference type="Proteomes" id="UP001448207">
    <property type="component" value="Unassembled WGS sequence"/>
</dbReference>
<keyword evidence="3 7" id="KW-0645">Protease</keyword>
<dbReference type="PANTHER" id="PTHR11802:SF113">
    <property type="entry name" value="SERINE CARBOXYPEPTIDASE CTSA-4.1"/>
    <property type="match status" value="1"/>
</dbReference>
<gene>
    <name evidence="9" type="ORF">J3Q64DRAFT_1646311</name>
</gene>
<dbReference type="InterPro" id="IPR018202">
    <property type="entry name" value="Ser_caboxypep_ser_AS"/>
</dbReference>
<keyword evidence="5 7" id="KW-0378">Hydrolase</keyword>
<dbReference type="Gene3D" id="3.40.50.1820">
    <property type="entry name" value="alpha/beta hydrolase"/>
    <property type="match status" value="1"/>
</dbReference>
<keyword evidence="10" id="KW-1185">Reference proteome</keyword>
<sequence>MHHWTTILISTASCILFLGIALYQLGVVGPNLTSTLLKLTLSENNKSQILNNTHLKGYSIRVTQQALCGSEVQFSGYVDVLDTDDHFFFLFFESQGSPASDPTLLWLNGGPGCSSMAGAWVEIGPCLINGDANGTHINPHSWNKLANLIFLDQPVGTGYSYGKSRVTSSNRAAQDVYAFLQVFFRMFPKYKTQFHIAGESYGGHYIPTLADVISTNNEHAHENDLLPIELVSILIGNGWTGFSTQIGFYEDYGCSNDNQPIFDEQVCKSMRDTKARCQYLADLCYKYPSRATCYPAGLYCKHTQLDPFENTGLNPFDIRRVCGQTTDYCYQEMYRLEVWADKDYVRQELGVDPQVGQFSHCNPAMETRFVLSADMVYDFSHYISQSLTRGVRVLMFAGDMDWQCNWYGNKALSLGLEWPGKDEYQQAKDEVWRNSDTRKIAGYVRSFDKLTFIRILNAGHMAIFDQPENGFDLISKWISNLTLQDM</sequence>
<evidence type="ECO:0000256" key="4">
    <source>
        <dbReference type="ARBA" id="ARBA00022729"/>
    </source>
</evidence>
<organism evidence="9 10">
    <name type="scientific">Phycomyces blakesleeanus</name>
    <dbReference type="NCBI Taxonomy" id="4837"/>
    <lineage>
        <taxon>Eukaryota</taxon>
        <taxon>Fungi</taxon>
        <taxon>Fungi incertae sedis</taxon>
        <taxon>Mucoromycota</taxon>
        <taxon>Mucoromycotina</taxon>
        <taxon>Mucoromycetes</taxon>
        <taxon>Mucorales</taxon>
        <taxon>Phycomycetaceae</taxon>
        <taxon>Phycomyces</taxon>
    </lineage>
</organism>
<comment type="similarity">
    <text evidence="1 7">Belongs to the peptidase S10 family.</text>
</comment>
<dbReference type="EMBL" id="JBCLYO010000026">
    <property type="protein sequence ID" value="KAL0077961.1"/>
    <property type="molecule type" value="Genomic_DNA"/>
</dbReference>
<dbReference type="EC" id="3.4.16.-" evidence="7"/>
<dbReference type="PROSITE" id="PS00131">
    <property type="entry name" value="CARBOXYPEPT_SER_SER"/>
    <property type="match status" value="1"/>
</dbReference>
<keyword evidence="4" id="KW-0732">Signal</keyword>
<accession>A0ABR3AMB4</accession>